<evidence type="ECO:0000313" key="2">
    <source>
        <dbReference type="EMBL" id="KAK4010506.1"/>
    </source>
</evidence>
<dbReference type="SMART" id="SM00225">
    <property type="entry name" value="BTB"/>
    <property type="match status" value="1"/>
</dbReference>
<proteinExistence type="predicted"/>
<dbReference type="PROSITE" id="PS50097">
    <property type="entry name" value="BTB"/>
    <property type="match status" value="1"/>
</dbReference>
<comment type="caution">
    <text evidence="2">The sequence shown here is derived from an EMBL/GenBank/DDBJ whole genome shotgun (WGS) entry which is preliminary data.</text>
</comment>
<accession>A0ABQ9ZC68</accession>
<dbReference type="PANTHER" id="PTHR24413">
    <property type="entry name" value="SPECKLE-TYPE POZ PROTEIN"/>
    <property type="match status" value="1"/>
</dbReference>
<sequence>MKRHFPDGFNVAINRDHVRIPSISHRPIKKSTHLIGVGVSTPSWRFYAPENVALMSLALPDGTSESSQGITSESDAIFFVPIFSQNVTKMTERWDLLSPLLTSTFVMEHGHTGIHSRKKAIMLSTESLKMCTHPTGVYDWDHIFKGLGTCGVALHVVQTVTQYSDALKLRIQKHLEQAKQGPWRLHKCEAVLSVAQGFLFLKLGCLSWWSEWYLMMPLLIREVADIMRIVEWELEMEDGGGTSVETLLLDRFPECRPFLTLTCTYGEVVSKSAGSCGSRTICLSLVQPEKPVVRDSEAICSDRGTADVIPTWCCKPTSISVSFGGTREYDMLRVDALNEAKWLYEITNYPSSHRAEVAGLFRFSIKFGTFGVSEMFEALKHVTDYFFLQQSHCDVQFCFPNDEHPIGAHVKILSSRSSVFAAMFQHEMQESKTGKVSIQDTGRDIFYQLLHYIYSGRILTSLTEDTAKKLLLAADKYNVTGLSIECTSYLISNIQWDRAVDLMIWAHLYSIDKIKEEALKVVVKNGKKVCPLDSWKELAINYPHLCLEATRRMMA</sequence>
<reference evidence="2 3" key="1">
    <citation type="journal article" date="2023" name="Nucleic Acids Res.">
        <title>The hologenome of Daphnia magna reveals possible DNA methylation and microbiome-mediated evolution of the host genome.</title>
        <authorList>
            <person name="Chaturvedi A."/>
            <person name="Li X."/>
            <person name="Dhandapani V."/>
            <person name="Marshall H."/>
            <person name="Kissane S."/>
            <person name="Cuenca-Cambronero M."/>
            <person name="Asole G."/>
            <person name="Calvet F."/>
            <person name="Ruiz-Romero M."/>
            <person name="Marangio P."/>
            <person name="Guigo R."/>
            <person name="Rago D."/>
            <person name="Mirbahai L."/>
            <person name="Eastwood N."/>
            <person name="Colbourne J.K."/>
            <person name="Zhou J."/>
            <person name="Mallon E."/>
            <person name="Orsini L."/>
        </authorList>
    </citation>
    <scope>NUCLEOTIDE SEQUENCE [LARGE SCALE GENOMIC DNA]</scope>
    <source>
        <strain evidence="2">LRV0_1</strain>
    </source>
</reference>
<name>A0ABQ9ZC68_9CRUS</name>
<gene>
    <name evidence="2" type="ORF">OUZ56_019648</name>
</gene>
<dbReference type="SUPFAM" id="SSF54695">
    <property type="entry name" value="POZ domain"/>
    <property type="match status" value="1"/>
</dbReference>
<dbReference type="InterPro" id="IPR000210">
    <property type="entry name" value="BTB/POZ_dom"/>
</dbReference>
<dbReference type="Gene3D" id="1.25.40.420">
    <property type="match status" value="1"/>
</dbReference>
<dbReference type="Proteomes" id="UP001234178">
    <property type="component" value="Unassembled WGS sequence"/>
</dbReference>
<dbReference type="Pfam" id="PF00651">
    <property type="entry name" value="BTB"/>
    <property type="match status" value="1"/>
</dbReference>
<evidence type="ECO:0000313" key="3">
    <source>
        <dbReference type="Proteomes" id="UP001234178"/>
    </source>
</evidence>
<evidence type="ECO:0000259" key="1">
    <source>
        <dbReference type="PROSITE" id="PS50097"/>
    </source>
</evidence>
<feature type="domain" description="BTB" evidence="1">
    <location>
        <begin position="393"/>
        <end position="462"/>
    </location>
</feature>
<keyword evidence="3" id="KW-1185">Reference proteome</keyword>
<organism evidence="2 3">
    <name type="scientific">Daphnia magna</name>
    <dbReference type="NCBI Taxonomy" id="35525"/>
    <lineage>
        <taxon>Eukaryota</taxon>
        <taxon>Metazoa</taxon>
        <taxon>Ecdysozoa</taxon>
        <taxon>Arthropoda</taxon>
        <taxon>Crustacea</taxon>
        <taxon>Branchiopoda</taxon>
        <taxon>Diplostraca</taxon>
        <taxon>Cladocera</taxon>
        <taxon>Anomopoda</taxon>
        <taxon>Daphniidae</taxon>
        <taxon>Daphnia</taxon>
    </lineage>
</organism>
<dbReference type="InterPro" id="IPR011333">
    <property type="entry name" value="SKP1/BTB/POZ_sf"/>
</dbReference>
<dbReference type="Gene3D" id="3.30.710.10">
    <property type="entry name" value="Potassium Channel Kv1.1, Chain A"/>
    <property type="match status" value="1"/>
</dbReference>
<dbReference type="EMBL" id="JAOYFB010000003">
    <property type="protein sequence ID" value="KAK4010506.1"/>
    <property type="molecule type" value="Genomic_DNA"/>
</dbReference>
<protein>
    <recommendedName>
        <fullName evidence="1">BTB domain-containing protein</fullName>
    </recommendedName>
</protein>